<name>A0A7W8HEA7_9BURK</name>
<accession>A0A7W8HEA7</accession>
<dbReference type="GO" id="GO:0005886">
    <property type="term" value="C:plasma membrane"/>
    <property type="evidence" value="ECO:0007669"/>
    <property type="project" value="TreeGrafter"/>
</dbReference>
<evidence type="ECO:0000313" key="2">
    <source>
        <dbReference type="EMBL" id="MBB5270484.1"/>
    </source>
</evidence>
<dbReference type="Proteomes" id="UP000532440">
    <property type="component" value="Unassembled WGS sequence"/>
</dbReference>
<keyword evidence="3" id="KW-1185">Reference proteome</keyword>
<dbReference type="Gene3D" id="3.40.50.720">
    <property type="entry name" value="NAD(P)-binding Rossmann-like Domain"/>
    <property type="match status" value="1"/>
</dbReference>
<sequence>MKNAFDLIVFGATGFTGRLVAERLLGTYGVGGAINWAIAGRNLDKLAATRRDIGAPQALPLLRADASDAAALAALVPRARVVLSTVGPYQSYGEPLVRACAQAGTDYVDLCGEPAWMARMIAQYDAPARDSGARIVFSCGFDSIPFDLGVLFLQDEAMRRFGAPLTRVRGRVRVLKGSFSGGTIASALASIEAASRDPDEARLMTDPFALTPGFRGPAQPEGESAAYDDAARSWTAPFVMAAINTKNIHRTNALRGHPWGRDFVYDERMLTGDGERGKRRARALARNSRLQAALLGWGPTRELLRRTVLPKPGQGPTREQRESGRYEVDFIGDTAKGQRLRAIVEGDRDPGYGSTCKLVSESALCLGGEIDRSMTRGGVWTAGAAMGLPLLHRLQQRAGLRFTVED</sequence>
<protein>
    <submittedName>
        <fullName evidence="2">Short subunit dehydrogenase-like uncharacterized protein</fullName>
    </submittedName>
</protein>
<evidence type="ECO:0000259" key="1">
    <source>
        <dbReference type="Pfam" id="PF03435"/>
    </source>
</evidence>
<dbReference type="PANTHER" id="PTHR12286:SF5">
    <property type="entry name" value="SACCHAROPINE DEHYDROGENASE-LIKE OXIDOREDUCTASE"/>
    <property type="match status" value="1"/>
</dbReference>
<feature type="domain" description="Saccharopine dehydrogenase NADP binding" evidence="1">
    <location>
        <begin position="8"/>
        <end position="135"/>
    </location>
</feature>
<dbReference type="AlphaFoldDB" id="A0A7W8HEA7"/>
<dbReference type="PANTHER" id="PTHR12286">
    <property type="entry name" value="SACCHAROPINE DEHYDROGENASE-LIKE OXIDOREDUCTASE"/>
    <property type="match status" value="1"/>
</dbReference>
<evidence type="ECO:0000313" key="3">
    <source>
        <dbReference type="Proteomes" id="UP000532440"/>
    </source>
</evidence>
<proteinExistence type="predicted"/>
<dbReference type="InterPro" id="IPR051276">
    <property type="entry name" value="Saccharopine_DH-like_oxidrdct"/>
</dbReference>
<dbReference type="SUPFAM" id="SSF51735">
    <property type="entry name" value="NAD(P)-binding Rossmann-fold domains"/>
    <property type="match status" value="1"/>
</dbReference>
<organism evidence="2 3">
    <name type="scientific">Quisquiliibacterium transsilvanicum</name>
    <dbReference type="NCBI Taxonomy" id="1549638"/>
    <lineage>
        <taxon>Bacteria</taxon>
        <taxon>Pseudomonadati</taxon>
        <taxon>Pseudomonadota</taxon>
        <taxon>Betaproteobacteria</taxon>
        <taxon>Burkholderiales</taxon>
        <taxon>Burkholderiaceae</taxon>
        <taxon>Quisquiliibacterium</taxon>
    </lineage>
</organism>
<dbReference type="EMBL" id="JACHGB010000001">
    <property type="protein sequence ID" value="MBB5270484.1"/>
    <property type="molecule type" value="Genomic_DNA"/>
</dbReference>
<reference evidence="2 3" key="1">
    <citation type="submission" date="2020-08" db="EMBL/GenBank/DDBJ databases">
        <title>Genomic Encyclopedia of Type Strains, Phase IV (KMG-IV): sequencing the most valuable type-strain genomes for metagenomic binning, comparative biology and taxonomic classification.</title>
        <authorList>
            <person name="Goeker M."/>
        </authorList>
    </citation>
    <scope>NUCLEOTIDE SEQUENCE [LARGE SCALE GENOMIC DNA]</scope>
    <source>
        <strain evidence="2 3">DSM 29781</strain>
    </source>
</reference>
<dbReference type="GO" id="GO:0009247">
    <property type="term" value="P:glycolipid biosynthetic process"/>
    <property type="evidence" value="ECO:0007669"/>
    <property type="project" value="TreeGrafter"/>
</dbReference>
<comment type="caution">
    <text evidence="2">The sequence shown here is derived from an EMBL/GenBank/DDBJ whole genome shotgun (WGS) entry which is preliminary data.</text>
</comment>
<dbReference type="RefSeq" id="WP_183963870.1">
    <property type="nucleotide sequence ID" value="NZ_BAABEW010000004.1"/>
</dbReference>
<gene>
    <name evidence="2" type="ORF">HNQ70_000468</name>
</gene>
<dbReference type="Pfam" id="PF03435">
    <property type="entry name" value="Sacchrp_dh_NADP"/>
    <property type="match status" value="1"/>
</dbReference>
<dbReference type="InterPro" id="IPR005097">
    <property type="entry name" value="Sacchrp_dh_NADP-bd"/>
</dbReference>
<dbReference type="InterPro" id="IPR036291">
    <property type="entry name" value="NAD(P)-bd_dom_sf"/>
</dbReference>